<dbReference type="Proteomes" id="UP000177328">
    <property type="component" value="Unassembled WGS sequence"/>
</dbReference>
<dbReference type="SUPFAM" id="SSF55961">
    <property type="entry name" value="Bet v1-like"/>
    <property type="match status" value="1"/>
</dbReference>
<name>A0A1F5KK06_9BACT</name>
<sequence length="149" mass="16796">MAKLFVDKTIQINAPVGRVWEALTRREDTDIWAPEFSSGSPQFHIESNWQLGKPVLWKDQNGIIIVEGEVTALEPDKFLRFTVLDVRGAKPPVTEEDGITYELSEQNGVTTLHVLQGDFSAVHEGEKYCQMSGATWDRVLPKVKEIAEK</sequence>
<dbReference type="CDD" id="cd07814">
    <property type="entry name" value="SRPBCC_CalC_Aha1-like"/>
    <property type="match status" value="1"/>
</dbReference>
<proteinExistence type="inferred from homology"/>
<evidence type="ECO:0000313" key="4">
    <source>
        <dbReference type="Proteomes" id="UP000177328"/>
    </source>
</evidence>
<dbReference type="InterPro" id="IPR023393">
    <property type="entry name" value="START-like_dom_sf"/>
</dbReference>
<protein>
    <recommendedName>
        <fullName evidence="2">Activator of Hsp90 ATPase homologue 1/2-like C-terminal domain-containing protein</fullName>
    </recommendedName>
</protein>
<reference evidence="3 4" key="1">
    <citation type="journal article" date="2016" name="Nat. Commun.">
        <title>Thousands of microbial genomes shed light on interconnected biogeochemical processes in an aquifer system.</title>
        <authorList>
            <person name="Anantharaman K."/>
            <person name="Brown C.T."/>
            <person name="Hug L.A."/>
            <person name="Sharon I."/>
            <person name="Castelle C.J."/>
            <person name="Probst A.J."/>
            <person name="Thomas B.C."/>
            <person name="Singh A."/>
            <person name="Wilkins M.J."/>
            <person name="Karaoz U."/>
            <person name="Brodie E.L."/>
            <person name="Williams K.H."/>
            <person name="Hubbard S.S."/>
            <person name="Banfield J.F."/>
        </authorList>
    </citation>
    <scope>NUCLEOTIDE SEQUENCE [LARGE SCALE GENOMIC DNA]</scope>
</reference>
<comment type="caution">
    <text evidence="3">The sequence shown here is derived from an EMBL/GenBank/DDBJ whole genome shotgun (WGS) entry which is preliminary data.</text>
</comment>
<evidence type="ECO:0000256" key="1">
    <source>
        <dbReference type="ARBA" id="ARBA00006817"/>
    </source>
</evidence>
<gene>
    <name evidence="3" type="ORF">A3D25_01870</name>
</gene>
<evidence type="ECO:0000259" key="2">
    <source>
        <dbReference type="Pfam" id="PF08327"/>
    </source>
</evidence>
<organism evidence="3 4">
    <name type="scientific">Candidatus Daviesbacteria bacterium RIFCSPHIGHO2_02_FULL_43_12</name>
    <dbReference type="NCBI Taxonomy" id="1797776"/>
    <lineage>
        <taxon>Bacteria</taxon>
        <taxon>Candidatus Daviesiibacteriota</taxon>
    </lineage>
</organism>
<dbReference type="Pfam" id="PF08327">
    <property type="entry name" value="AHSA1"/>
    <property type="match status" value="1"/>
</dbReference>
<accession>A0A1F5KK06</accession>
<dbReference type="AlphaFoldDB" id="A0A1F5KK06"/>
<evidence type="ECO:0000313" key="3">
    <source>
        <dbReference type="EMBL" id="OGE41253.1"/>
    </source>
</evidence>
<dbReference type="EMBL" id="MFDD01000002">
    <property type="protein sequence ID" value="OGE41253.1"/>
    <property type="molecule type" value="Genomic_DNA"/>
</dbReference>
<dbReference type="Gene3D" id="3.30.530.20">
    <property type="match status" value="1"/>
</dbReference>
<dbReference type="InterPro" id="IPR013538">
    <property type="entry name" value="ASHA1/2-like_C"/>
</dbReference>
<feature type="domain" description="Activator of Hsp90 ATPase homologue 1/2-like C-terminal" evidence="2">
    <location>
        <begin position="13"/>
        <end position="146"/>
    </location>
</feature>
<comment type="similarity">
    <text evidence="1">Belongs to the AHA1 family.</text>
</comment>